<comment type="caution">
    <text evidence="2">The sequence shown here is derived from an EMBL/GenBank/DDBJ whole genome shotgun (WGS) entry which is preliminary data.</text>
</comment>
<feature type="transmembrane region" description="Helical" evidence="1">
    <location>
        <begin position="335"/>
        <end position="356"/>
    </location>
</feature>
<protein>
    <submittedName>
        <fullName evidence="2">Uncharacterized protein</fullName>
    </submittedName>
</protein>
<keyword evidence="1" id="KW-0812">Transmembrane</keyword>
<gene>
    <name evidence="2" type="ORF">EDC19_1463</name>
</gene>
<feature type="transmembrane region" description="Helical" evidence="1">
    <location>
        <begin position="21"/>
        <end position="39"/>
    </location>
</feature>
<feature type="transmembrane region" description="Helical" evidence="1">
    <location>
        <begin position="45"/>
        <end position="63"/>
    </location>
</feature>
<feature type="transmembrane region" description="Helical" evidence="1">
    <location>
        <begin position="70"/>
        <end position="89"/>
    </location>
</feature>
<dbReference type="OrthoDB" id="9847279at2"/>
<reference evidence="2 3" key="1">
    <citation type="submission" date="2019-03" db="EMBL/GenBank/DDBJ databases">
        <title>Genomic Encyclopedia of Type Strains, Phase IV (KMG-IV): sequencing the most valuable type-strain genomes for metagenomic binning, comparative biology and taxonomic classification.</title>
        <authorList>
            <person name="Goeker M."/>
        </authorList>
    </citation>
    <scope>NUCLEOTIDE SEQUENCE [LARGE SCALE GENOMIC DNA]</scope>
    <source>
        <strain evidence="2 3">DSM 24176</strain>
    </source>
</reference>
<evidence type="ECO:0000313" key="3">
    <source>
        <dbReference type="Proteomes" id="UP000294545"/>
    </source>
</evidence>
<feature type="transmembrane region" description="Helical" evidence="1">
    <location>
        <begin position="142"/>
        <end position="160"/>
    </location>
</feature>
<keyword evidence="1" id="KW-0472">Membrane</keyword>
<dbReference type="AlphaFoldDB" id="A0A4R1MMY7"/>
<name>A0A4R1MMY7_9FIRM</name>
<accession>A0A4R1MMY7</accession>
<keyword evidence="3" id="KW-1185">Reference proteome</keyword>
<dbReference type="EMBL" id="SMGQ01000012">
    <property type="protein sequence ID" value="TCK93272.1"/>
    <property type="molecule type" value="Genomic_DNA"/>
</dbReference>
<evidence type="ECO:0000313" key="2">
    <source>
        <dbReference type="EMBL" id="TCK93272.1"/>
    </source>
</evidence>
<dbReference type="RefSeq" id="WP_132282185.1">
    <property type="nucleotide sequence ID" value="NZ_SMGQ01000012.1"/>
</dbReference>
<feature type="transmembrane region" description="Helical" evidence="1">
    <location>
        <begin position="297"/>
        <end position="315"/>
    </location>
</feature>
<feature type="transmembrane region" description="Helical" evidence="1">
    <location>
        <begin position="215"/>
        <end position="241"/>
    </location>
</feature>
<proteinExistence type="predicted"/>
<feature type="transmembrane region" description="Helical" evidence="1">
    <location>
        <begin position="261"/>
        <end position="285"/>
    </location>
</feature>
<organism evidence="2 3">
    <name type="scientific">Natranaerovirga hydrolytica</name>
    <dbReference type="NCBI Taxonomy" id="680378"/>
    <lineage>
        <taxon>Bacteria</taxon>
        <taxon>Bacillati</taxon>
        <taxon>Bacillota</taxon>
        <taxon>Clostridia</taxon>
        <taxon>Lachnospirales</taxon>
        <taxon>Natranaerovirgaceae</taxon>
        <taxon>Natranaerovirga</taxon>
    </lineage>
</organism>
<feature type="transmembrane region" description="Helical" evidence="1">
    <location>
        <begin position="180"/>
        <end position="203"/>
    </location>
</feature>
<feature type="transmembrane region" description="Helical" evidence="1">
    <location>
        <begin position="101"/>
        <end position="122"/>
    </location>
</feature>
<dbReference type="Proteomes" id="UP000294545">
    <property type="component" value="Unassembled WGS sequence"/>
</dbReference>
<evidence type="ECO:0000256" key="1">
    <source>
        <dbReference type="SAM" id="Phobius"/>
    </source>
</evidence>
<keyword evidence="1" id="KW-1133">Transmembrane helix</keyword>
<sequence>MSENNKNSNIIKIGLKSSGYILGYLLAIALVCALAGVFILSRSNLFNPSYLFWGVGVFTNILFLNSVGTFSLNILLLFVITIFIMYKSTKKNIKTLKGKDIIIYMLFVPLVISVVSSLIIYLSSLIKIDEFSTEIAIYKANFFISFISIYIKTLGLLLVFRFNRVKNNKLNSGVLVFKKYFYLLTLYAFILTVIAEIYLFIVVGRFGILIRELSIAVIIGTFNIMAYSVLFLYGGIIRFSVEIMRNPENYMLSFLDLLRGEFGSLLIFLFIISFILLLVILYVTLKFIREETFIRDSIIFIIINTLFNGILATITNINVDFSFVSTAVEFSTIPVMISTLLITTIVVIIKYSFILIRKNI</sequence>